<protein>
    <submittedName>
        <fullName evidence="1">Uncharacterized protein</fullName>
    </submittedName>
</protein>
<dbReference type="AlphaFoldDB" id="G4AAN9"/>
<sequence>MKCDPCSICYKLEINGLHFYNVLLQGNLMEGKEKCGCF</sequence>
<proteinExistence type="predicted"/>
<dbReference type="Proteomes" id="UP000005508">
    <property type="component" value="Unassembled WGS sequence"/>
</dbReference>
<accession>G4AAN9</accession>
<comment type="caution">
    <text evidence="1">The sequence shown here is derived from an EMBL/GenBank/DDBJ whole genome shotgun (WGS) entry which is preliminary data.</text>
</comment>
<gene>
    <name evidence="1" type="ORF">SC1083_1912</name>
</gene>
<evidence type="ECO:0000313" key="2">
    <source>
        <dbReference type="Proteomes" id="UP000005508"/>
    </source>
</evidence>
<organism evidence="1 2">
    <name type="scientific">Aggregatibacter actinomycetemcomitans serotype e str. SC1083</name>
    <dbReference type="NCBI Taxonomy" id="907488"/>
    <lineage>
        <taxon>Bacteria</taxon>
        <taxon>Pseudomonadati</taxon>
        <taxon>Pseudomonadota</taxon>
        <taxon>Gammaproteobacteria</taxon>
        <taxon>Pasteurellales</taxon>
        <taxon>Pasteurellaceae</taxon>
        <taxon>Aggregatibacter</taxon>
    </lineage>
</organism>
<name>G4AAN9_AGGAC</name>
<dbReference type="EMBL" id="AEJM01000038">
    <property type="protein sequence ID" value="EGY32799.1"/>
    <property type="molecule type" value="Genomic_DNA"/>
</dbReference>
<evidence type="ECO:0000313" key="1">
    <source>
        <dbReference type="EMBL" id="EGY32799.1"/>
    </source>
</evidence>
<reference evidence="1 2" key="1">
    <citation type="submission" date="2010-10" db="EMBL/GenBank/DDBJ databases">
        <authorList>
            <person name="Chen C."/>
            <person name="Kittichotirat W."/>
            <person name="Asikainen S."/>
            <person name="Bumgarner R."/>
        </authorList>
    </citation>
    <scope>NUCLEOTIDE SEQUENCE [LARGE SCALE GENOMIC DNA]</scope>
    <source>
        <strain evidence="1 2">SC1083</strain>
    </source>
</reference>